<dbReference type="SUPFAM" id="SSF74853">
    <property type="entry name" value="Lamin A/C globular tail domain"/>
    <property type="match status" value="1"/>
</dbReference>
<dbReference type="NCBIfam" id="NF012200">
    <property type="entry name" value="choice_anch_D"/>
    <property type="match status" value="2"/>
</dbReference>
<proteinExistence type="predicted"/>
<dbReference type="EMBL" id="BAABGZ010000082">
    <property type="protein sequence ID" value="GAA4370826.1"/>
    <property type="molecule type" value="Genomic_DNA"/>
</dbReference>
<reference evidence="5" key="1">
    <citation type="journal article" date="2019" name="Int. J. Syst. Evol. Microbiol.">
        <title>The Global Catalogue of Microorganisms (GCM) 10K type strain sequencing project: providing services to taxonomists for standard genome sequencing and annotation.</title>
        <authorList>
            <consortium name="The Broad Institute Genomics Platform"/>
            <consortium name="The Broad Institute Genome Sequencing Center for Infectious Disease"/>
            <person name="Wu L."/>
            <person name="Ma J."/>
        </authorList>
    </citation>
    <scope>NUCLEOTIDE SEQUENCE [LARGE SCALE GENOMIC DNA]</scope>
    <source>
        <strain evidence="5">JCM 17923</strain>
    </source>
</reference>
<comment type="subcellular location">
    <subcellularLocation>
        <location evidence="1">Cytoplasm</location>
    </subcellularLocation>
</comment>
<protein>
    <recommendedName>
        <fullName evidence="3">LTD domain-containing protein</fullName>
    </recommendedName>
</protein>
<evidence type="ECO:0000256" key="1">
    <source>
        <dbReference type="ARBA" id="ARBA00004496"/>
    </source>
</evidence>
<organism evidence="4 5">
    <name type="scientific">Hymenobacter saemangeumensis</name>
    <dbReference type="NCBI Taxonomy" id="1084522"/>
    <lineage>
        <taxon>Bacteria</taxon>
        <taxon>Pseudomonadati</taxon>
        <taxon>Bacteroidota</taxon>
        <taxon>Cytophagia</taxon>
        <taxon>Cytophagales</taxon>
        <taxon>Hymenobacteraceae</taxon>
        <taxon>Hymenobacter</taxon>
    </lineage>
</organism>
<dbReference type="Pfam" id="PF22073">
    <property type="entry name" value="Cep192_D4"/>
    <property type="match status" value="1"/>
</dbReference>
<dbReference type="Pfam" id="PF00932">
    <property type="entry name" value="LTD"/>
    <property type="match status" value="1"/>
</dbReference>
<evidence type="ECO:0000313" key="5">
    <source>
        <dbReference type="Proteomes" id="UP001501153"/>
    </source>
</evidence>
<dbReference type="Gene3D" id="2.60.40.10">
    <property type="entry name" value="Immunoglobulins"/>
    <property type="match status" value="3"/>
</dbReference>
<evidence type="ECO:0000313" key="4">
    <source>
        <dbReference type="EMBL" id="GAA4370826.1"/>
    </source>
</evidence>
<dbReference type="Gene3D" id="2.60.40.1260">
    <property type="entry name" value="Lamin Tail domain"/>
    <property type="match status" value="1"/>
</dbReference>
<dbReference type="InterPro" id="IPR036415">
    <property type="entry name" value="Lamin_tail_dom_sf"/>
</dbReference>
<dbReference type="InterPro" id="IPR001322">
    <property type="entry name" value="Lamin_tail_dom"/>
</dbReference>
<dbReference type="PROSITE" id="PS51841">
    <property type="entry name" value="LTD"/>
    <property type="match status" value="1"/>
</dbReference>
<dbReference type="InterPro" id="IPR013783">
    <property type="entry name" value="Ig-like_fold"/>
</dbReference>
<keyword evidence="2" id="KW-0963">Cytoplasm</keyword>
<evidence type="ECO:0000256" key="2">
    <source>
        <dbReference type="ARBA" id="ARBA00022490"/>
    </source>
</evidence>
<dbReference type="InterPro" id="IPR031549">
    <property type="entry name" value="ASH"/>
</dbReference>
<evidence type="ECO:0000259" key="3">
    <source>
        <dbReference type="PROSITE" id="PS51841"/>
    </source>
</evidence>
<feature type="domain" description="LTD" evidence="3">
    <location>
        <begin position="5"/>
        <end position="150"/>
    </location>
</feature>
<keyword evidence="5" id="KW-1185">Reference proteome</keyword>
<comment type="caution">
    <text evidence="4">The sequence shown here is derived from an EMBL/GenBank/DDBJ whole genome shotgun (WGS) entry which is preliminary data.</text>
</comment>
<sequence>MFMALLLPVMAQAQGGPVVFSQVYGGGGGTTVTNSYQRDFVELFNRSASPVDISGYSIQYASAAGTTGSYNAATVIPMGTILQPGQYYLVGLGTASTGGAPLPTPDFSGSTTTNLAAAAGRVALVNNSTALSVTAAANAAGIVDFVGYGTTSVRFEGTGPTANTSGSTSALRLNAGCTDTDDNAADFVVGTTVAPRSMATTLAPCGGAPTPQEINVQQSGTNFLTGSTYSGFSNTVVGSSNVRTFTVQNLGGTALTVSNIALSGANAGDYSLSALTPASPVAPNSSATFNVTFAPTAAGTRTAVLTITNNDADEGSYVINLSAMGQASLPNPEINVQVSATDYLTGSTYAFGSTLVGTPVTATFTVQNTSTTDVLSVSAQGVTGSTGAGFTMGGTAVAPYTVAPNSSTTFTVTFNPTSSGSKTGTITITSDDQDESTYTILLTGTATNPAPTLTSASPTNILVGISSVVTLTGTNMSGATVNFNGGTLTPSSTSSTSATVRITAPSAGTFPVSVTTSAGTSGTVNLTATMPPAGFFEPFEAATQSSYVTTAPGVTLALTTGNWQIFQGLLTSTDASDKKNNAQSVRLRGGGTLEMLTEKTNGAGVVSLYAAAYGTDATSMTPSSFTLSYSTDNGMTFTDVPGTPAAGTLTGTLTQYSYTLNVPGNIRLRISNTNTVAASNPRINIDDIQITDFTGATNLTVSTTQAIPAGTYNNITVTGTGVATLSGNVVVNGTFLVQSGGTLTTDCTNTITGTGAFTLAAGATLTICDPAGITASGATGAIRMSGTRSFSNTAIYRYVGTAAQVTGSGLPSQVRTLFSNSTVSLTLSSPLSIMDNLFLVSGTLNTANQLTLMSSASGTASVGRTSGSISGSATVQRYIDPSLNAGAGYRHYSAPVQSTTFADLTTAGFTPVLNTAYNSSTTPNLVTPFPNVFGYDESRVITSPSTTYMGFDKGWFVPTGTMEQGRGYSVNIAASQLVDFVGTLEFGNVNKTLTRNSLNSATESGWHLLGNPYAAPLNMSTITVPAGINSAIYVFRSTSQYNGNYRAYVNGVGGNPIVSVAQGFFVQATTNGAVFPMSFANTTTSASNSQDVFQRSIKPLVQLNLRDDANTLSDEAYVYFEQGATAGFDARFDAEKLPNTHGLNLASSNGTNALAINGLPVLSSTVIVPLTVNAPAAGSYVLEAAQLANLAAGTVVTLHDALTGARMVLTAGSSYAFSLATTSATGRFSLEFQPAAAPLATAAQALAAQVQVYPNPASGSFQLALPLAAKGGVATLTNALGQTVLTRTLTGTETTFDVHTLAAGVYNLHLNVEGTKVVRRVVVK</sequence>
<dbReference type="Pfam" id="PF18962">
    <property type="entry name" value="Por_Secre_tail"/>
    <property type="match status" value="1"/>
</dbReference>
<dbReference type="InterPro" id="IPR054090">
    <property type="entry name" value="Cep192_Spd-2-like_dom"/>
</dbReference>
<gene>
    <name evidence="4" type="ORF">GCM10023185_45670</name>
</gene>
<dbReference type="Pfam" id="PF15780">
    <property type="entry name" value="ASH"/>
    <property type="match status" value="1"/>
</dbReference>
<dbReference type="NCBIfam" id="TIGR04183">
    <property type="entry name" value="Por_Secre_tail"/>
    <property type="match status" value="1"/>
</dbReference>
<name>A0ABP8ITE4_9BACT</name>
<accession>A0ABP8ITE4</accession>
<dbReference type="Proteomes" id="UP001501153">
    <property type="component" value="Unassembled WGS sequence"/>
</dbReference>
<dbReference type="InterPro" id="IPR026444">
    <property type="entry name" value="Secre_tail"/>
</dbReference>